<dbReference type="Proteomes" id="UP000183365">
    <property type="component" value="Unassembled WGS sequence"/>
</dbReference>
<dbReference type="SUPFAM" id="SSF53448">
    <property type="entry name" value="Nucleotide-diphospho-sugar transferases"/>
    <property type="match status" value="1"/>
</dbReference>
<organism evidence="3 4">
    <name type="scientific">Hanseniaspora guilliermondii</name>
    <dbReference type="NCBI Taxonomy" id="56406"/>
    <lineage>
        <taxon>Eukaryota</taxon>
        <taxon>Fungi</taxon>
        <taxon>Dikarya</taxon>
        <taxon>Ascomycota</taxon>
        <taxon>Saccharomycotina</taxon>
        <taxon>Saccharomycetes</taxon>
        <taxon>Saccharomycodales</taxon>
        <taxon>Saccharomycodaceae</taxon>
        <taxon>Hanseniaspora</taxon>
    </lineage>
</organism>
<keyword evidence="2" id="KW-0812">Transmembrane</keyword>
<dbReference type="OrthoDB" id="204164at2759"/>
<proteinExistence type="inferred from homology"/>
<dbReference type="GO" id="GO:0000136">
    <property type="term" value="C:mannan polymerase complex"/>
    <property type="evidence" value="ECO:0007669"/>
    <property type="project" value="EnsemblFungi"/>
</dbReference>
<gene>
    <name evidence="3" type="ORF">HGUI_03819</name>
</gene>
<dbReference type="FunFam" id="3.90.550.10:FF:000163">
    <property type="entry name" value="Van1p"/>
    <property type="match status" value="1"/>
</dbReference>
<dbReference type="Gene3D" id="3.90.550.10">
    <property type="entry name" value="Spore Coat Polysaccharide Biosynthesis Protein SpsA, Chain A"/>
    <property type="match status" value="1"/>
</dbReference>
<evidence type="ECO:0000313" key="3">
    <source>
        <dbReference type="EMBL" id="SGZ41618.1"/>
    </source>
</evidence>
<dbReference type="GO" id="GO:0006487">
    <property type="term" value="P:protein N-linked glycosylation"/>
    <property type="evidence" value="ECO:0007669"/>
    <property type="project" value="EnsemblFungi"/>
</dbReference>
<dbReference type="PANTHER" id="PTHR43083">
    <property type="entry name" value="MANNAN POLYMERASE II"/>
    <property type="match status" value="1"/>
</dbReference>
<dbReference type="AlphaFoldDB" id="A0A1L0B5F3"/>
<name>A0A1L0B5F3_9ASCO</name>
<sequence>MKANAQNFSDNNASSDSLPLHNDEYERKWKGKNKQNKITAFFQRLFYNTSPNSREAKKQKKRVIFYSVLISLFFSLFGLIFYLSSKNNYTSSDLFNTIDHLIKPLKETNGLTKNFKDNKKGKIGGLQNIDETQFDIEQLIEESKDKSGLYALGLDDKEYYDYDFRNLDIDSVNKFDKGARHFLITNEAEIYSSEDNKKALELELEMLLASSVESYDLHDFKGDPDGVNNRDHVLFLVPLRNAEAVLPLMFRHLMNLTYPHELIDLGFLVSDCSPEDKTLETLLEYSLSMQNGTLINILEKLPIYTEADTLHLSYMHKNYLNNIDKAFSPPYHMGYTKPFRSIQIFDKNFGQVIGQGFSDRHAVKVQGVRRKLMGRARNWLVSNTLKPYHSWVYWRDVDVELCPGSVIQDLMKHNYDVIVPNVWRPLPSFLGSEQPYDLNSWIESPPALDLAKTLDEDDVIVEGYAEYPTWRVHLANLRNADGNPDDLIDLDGVGGVSILAKAKVFRSGINFPAHTFENHAETEAFGKMARKAGFKVGGLPHYVLWHIYEPSEEDLREMANREREKRRD</sequence>
<dbReference type="InterPro" id="IPR029044">
    <property type="entry name" value="Nucleotide-diphossugar_trans"/>
</dbReference>
<dbReference type="InterPro" id="IPR052086">
    <property type="entry name" value="Mannan_Polymerase_Subunit"/>
</dbReference>
<accession>A0A1L0B5F3</accession>
<keyword evidence="4" id="KW-1185">Reference proteome</keyword>
<keyword evidence="2" id="KW-0472">Membrane</keyword>
<feature type="transmembrane region" description="Helical" evidence="2">
    <location>
        <begin position="63"/>
        <end position="83"/>
    </location>
</feature>
<dbReference type="PANTHER" id="PTHR43083:SF5">
    <property type="entry name" value="MANNAN POLYMERASE I COMPLEX VAN1 SUBUNIT"/>
    <property type="match status" value="1"/>
</dbReference>
<evidence type="ECO:0000256" key="1">
    <source>
        <dbReference type="ARBA" id="ARBA00037964"/>
    </source>
</evidence>
<reference evidence="4" key="1">
    <citation type="submission" date="2016-11" db="EMBL/GenBank/DDBJ databases">
        <authorList>
            <person name="Guldener U."/>
        </authorList>
    </citation>
    <scope>NUCLEOTIDE SEQUENCE [LARGE SCALE GENOMIC DNA]</scope>
</reference>
<dbReference type="GO" id="GO:0000032">
    <property type="term" value="P:cell wall mannoprotein biosynthetic process"/>
    <property type="evidence" value="ECO:0007669"/>
    <property type="project" value="EnsemblFungi"/>
</dbReference>
<dbReference type="Pfam" id="PF03452">
    <property type="entry name" value="Anp1"/>
    <property type="match status" value="1"/>
</dbReference>
<evidence type="ECO:0000313" key="4">
    <source>
        <dbReference type="Proteomes" id="UP000183365"/>
    </source>
</evidence>
<dbReference type="VEuPathDB" id="FungiDB:HGUI_03819"/>
<keyword evidence="2" id="KW-1133">Transmembrane helix</keyword>
<dbReference type="EMBL" id="FQNF01000122">
    <property type="protein sequence ID" value="SGZ41618.1"/>
    <property type="molecule type" value="Genomic_DNA"/>
</dbReference>
<evidence type="ECO:0000256" key="2">
    <source>
        <dbReference type="SAM" id="Phobius"/>
    </source>
</evidence>
<dbReference type="GO" id="GO:0000009">
    <property type="term" value="F:alpha-1,6-mannosyltransferase activity"/>
    <property type="evidence" value="ECO:0007669"/>
    <property type="project" value="EnsemblFungi"/>
</dbReference>
<protein>
    <submittedName>
        <fullName evidence="3">Related to Mannan polymerase I complex VAN1 subunit</fullName>
    </submittedName>
</protein>
<comment type="similarity">
    <text evidence="1">Belongs to the ANP1/MMN9/VAN1 family.</text>
</comment>